<evidence type="ECO:0000313" key="9">
    <source>
        <dbReference type="EMBL" id="TRY13239.1"/>
    </source>
</evidence>
<dbReference type="SMART" id="SM00388">
    <property type="entry name" value="HisKA"/>
    <property type="match status" value="1"/>
</dbReference>
<evidence type="ECO:0000259" key="8">
    <source>
        <dbReference type="PROSITE" id="PS50110"/>
    </source>
</evidence>
<dbReference type="PROSITE" id="PS50110">
    <property type="entry name" value="RESPONSE_REGULATORY"/>
    <property type="match status" value="1"/>
</dbReference>
<dbReference type="SUPFAM" id="SSF55874">
    <property type="entry name" value="ATPase domain of HSP90 chaperone/DNA topoisomerase II/histidine kinase"/>
    <property type="match status" value="1"/>
</dbReference>
<evidence type="ECO:0000256" key="3">
    <source>
        <dbReference type="ARBA" id="ARBA00022553"/>
    </source>
</evidence>
<dbReference type="InterPro" id="IPR036097">
    <property type="entry name" value="HisK_dim/P_sf"/>
</dbReference>
<dbReference type="RefSeq" id="WP_144041269.1">
    <property type="nucleotide sequence ID" value="NZ_BMPL01000018.1"/>
</dbReference>
<evidence type="ECO:0000256" key="1">
    <source>
        <dbReference type="ARBA" id="ARBA00000085"/>
    </source>
</evidence>
<dbReference type="PANTHER" id="PTHR45339:SF1">
    <property type="entry name" value="HYBRID SIGNAL TRANSDUCTION HISTIDINE KINASE J"/>
    <property type="match status" value="1"/>
</dbReference>
<feature type="domain" description="Response regulatory" evidence="8">
    <location>
        <begin position="692"/>
        <end position="811"/>
    </location>
</feature>
<evidence type="ECO:0000313" key="10">
    <source>
        <dbReference type="Proteomes" id="UP000318126"/>
    </source>
</evidence>
<feature type="modified residue" description="4-aspartylphosphate" evidence="5">
    <location>
        <position position="741"/>
    </location>
</feature>
<evidence type="ECO:0000256" key="4">
    <source>
        <dbReference type="ARBA" id="ARBA00023012"/>
    </source>
</evidence>
<dbReference type="OrthoDB" id="9810730at2"/>
<dbReference type="CDD" id="cd16922">
    <property type="entry name" value="HATPase_EvgS-ArcB-TorS-like"/>
    <property type="match status" value="1"/>
</dbReference>
<dbReference type="FunFam" id="3.30.565.10:FF:000010">
    <property type="entry name" value="Sensor histidine kinase RcsC"/>
    <property type="match status" value="1"/>
</dbReference>
<dbReference type="SUPFAM" id="SSF55785">
    <property type="entry name" value="PYP-like sensor domain (PAS domain)"/>
    <property type="match status" value="1"/>
</dbReference>
<dbReference type="Pfam" id="PF00072">
    <property type="entry name" value="Response_reg"/>
    <property type="match status" value="1"/>
</dbReference>
<dbReference type="Gene3D" id="3.30.565.10">
    <property type="entry name" value="Histidine kinase-like ATPase, C-terminal domain"/>
    <property type="match status" value="1"/>
</dbReference>
<dbReference type="AlphaFoldDB" id="A0A553JLB6"/>
<evidence type="ECO:0000259" key="7">
    <source>
        <dbReference type="PROSITE" id="PS50109"/>
    </source>
</evidence>
<dbReference type="InterPro" id="IPR003594">
    <property type="entry name" value="HATPase_dom"/>
</dbReference>
<organism evidence="9 10">
    <name type="scientific">Shewanella hanedai</name>
    <name type="common">Alteromonas hanedai</name>
    <dbReference type="NCBI Taxonomy" id="25"/>
    <lineage>
        <taxon>Bacteria</taxon>
        <taxon>Pseudomonadati</taxon>
        <taxon>Pseudomonadota</taxon>
        <taxon>Gammaproteobacteria</taxon>
        <taxon>Alteromonadales</taxon>
        <taxon>Shewanellaceae</taxon>
        <taxon>Shewanella</taxon>
    </lineage>
</organism>
<dbReference type="InterPro" id="IPR003661">
    <property type="entry name" value="HisK_dim/P_dom"/>
</dbReference>
<gene>
    <name evidence="9" type="ORF">FN961_16440</name>
</gene>
<feature type="coiled-coil region" evidence="6">
    <location>
        <begin position="267"/>
        <end position="308"/>
    </location>
</feature>
<evidence type="ECO:0000256" key="6">
    <source>
        <dbReference type="SAM" id="Coils"/>
    </source>
</evidence>
<dbReference type="PRINTS" id="PR00344">
    <property type="entry name" value="BCTRLSENSOR"/>
</dbReference>
<dbReference type="Pfam" id="PF00512">
    <property type="entry name" value="HisKA"/>
    <property type="match status" value="1"/>
</dbReference>
<dbReference type="SUPFAM" id="SSF47384">
    <property type="entry name" value="Homodimeric domain of signal transducing histidine kinase"/>
    <property type="match status" value="1"/>
</dbReference>
<sequence length="814" mass="91784">MQSQNKNQPSKIELSESKLLRLSDAISQANIGMWEYTPDTQKCYFSGKLKELIGVSITSPFTFSDLKEKTHPNDQGKFDVFNAENLQSNTQHNFDLRLTVNKDELWFSLKSQVSISQDKKVTFTGTLSDCTCAKETASALKLAIHTKNNILDAGNIGQWQAERNEKDQWIWRWDKRTNEVFAQQSQDIDSLNAWGKRLHPDDQQSVLNALKLSLTTGEQFDEQYRTLLPNGEIINVHAKAKIGRDNQNNISWLDGICVNQTAFFKIQAELQEANNQAEARVHKRTQELQQAKERAEQANQTKSAFLSMMSHELRTPMNAVLGSLDLLSLSKQTPESKDLIETATTSAQNLIVILNDILDINKIEAGKMQLEQRDFSIAEIIDNVIKVYYPIADGKQIKLRVKEDPLIPNLLEGDAVKVRQIIFNLLGNALKFTSTTAEKQGEVLLDIHIVEHNNIIYKIAFSIIDNGIGIEKKTQQKLFTPFIQAQLSTTREYGGTGLGLAICGNLAQLMGGQISLTSSPNEGATFKVELPFWRSKSQTSPSQDLLDNTNIAVINLDESENLQQSVIQHLESEGAQTRVFKPENIPANIAESDMILLLAHSDKVFPQLENIYHQYVDDIRLLIAVSREEISTLRNLLPQSTILPTSPMTRLQLLNSVKNFMDNELCLELDELELDDLPITPKPMEEISDQVNVLVVEDNPLNQKLIVKQLSTLGYQCDLAKDGLDGIKHWENTDYKLILTDCHMPNLDGYDMTKRIRDLEKQYSKKSTPIVAVTGAAMTGDEDHCLSTGMNDFVSKPILLKDLKQVIEKWYAND</sequence>
<keyword evidence="3 5" id="KW-0597">Phosphoprotein</keyword>
<dbReference type="CDD" id="cd17546">
    <property type="entry name" value="REC_hyHK_CKI1_RcsC-like"/>
    <property type="match status" value="1"/>
</dbReference>
<dbReference type="InterPro" id="IPR011006">
    <property type="entry name" value="CheY-like_superfamily"/>
</dbReference>
<proteinExistence type="predicted"/>
<dbReference type="PANTHER" id="PTHR45339">
    <property type="entry name" value="HYBRID SIGNAL TRANSDUCTION HISTIDINE KINASE J"/>
    <property type="match status" value="1"/>
</dbReference>
<dbReference type="Proteomes" id="UP000318126">
    <property type="component" value="Unassembled WGS sequence"/>
</dbReference>
<keyword evidence="4" id="KW-0902">Two-component regulatory system</keyword>
<dbReference type="Pfam" id="PF08447">
    <property type="entry name" value="PAS_3"/>
    <property type="match status" value="1"/>
</dbReference>
<dbReference type="PROSITE" id="PS50109">
    <property type="entry name" value="HIS_KIN"/>
    <property type="match status" value="1"/>
</dbReference>
<dbReference type="Gene3D" id="3.30.450.20">
    <property type="entry name" value="PAS domain"/>
    <property type="match status" value="2"/>
</dbReference>
<dbReference type="Gene3D" id="1.10.287.130">
    <property type="match status" value="1"/>
</dbReference>
<dbReference type="EC" id="2.7.13.3" evidence="2"/>
<dbReference type="SUPFAM" id="SSF52172">
    <property type="entry name" value="CheY-like"/>
    <property type="match status" value="1"/>
</dbReference>
<dbReference type="SMART" id="SM00387">
    <property type="entry name" value="HATPase_c"/>
    <property type="match status" value="1"/>
</dbReference>
<keyword evidence="6" id="KW-0175">Coiled coil</keyword>
<dbReference type="InterPro" id="IPR001789">
    <property type="entry name" value="Sig_transdc_resp-reg_receiver"/>
</dbReference>
<evidence type="ECO:0000256" key="2">
    <source>
        <dbReference type="ARBA" id="ARBA00012438"/>
    </source>
</evidence>
<dbReference type="InterPro" id="IPR004358">
    <property type="entry name" value="Sig_transdc_His_kin-like_C"/>
</dbReference>
<comment type="caution">
    <text evidence="9">The sequence shown here is derived from an EMBL/GenBank/DDBJ whole genome shotgun (WGS) entry which is preliminary data.</text>
</comment>
<dbReference type="SMART" id="SM00448">
    <property type="entry name" value="REC"/>
    <property type="match status" value="1"/>
</dbReference>
<dbReference type="InterPro" id="IPR005467">
    <property type="entry name" value="His_kinase_dom"/>
</dbReference>
<protein>
    <recommendedName>
        <fullName evidence="2">histidine kinase</fullName>
        <ecNumber evidence="2">2.7.13.3</ecNumber>
    </recommendedName>
</protein>
<dbReference type="InterPro" id="IPR013655">
    <property type="entry name" value="PAS_fold_3"/>
</dbReference>
<dbReference type="InterPro" id="IPR035965">
    <property type="entry name" value="PAS-like_dom_sf"/>
</dbReference>
<feature type="domain" description="Histidine kinase" evidence="7">
    <location>
        <begin position="308"/>
        <end position="534"/>
    </location>
</feature>
<dbReference type="InterPro" id="IPR036890">
    <property type="entry name" value="HATPase_C_sf"/>
</dbReference>
<accession>A0A553JLB6</accession>
<dbReference type="EMBL" id="VKGK01000021">
    <property type="protein sequence ID" value="TRY13239.1"/>
    <property type="molecule type" value="Genomic_DNA"/>
</dbReference>
<dbReference type="GO" id="GO:0000155">
    <property type="term" value="F:phosphorelay sensor kinase activity"/>
    <property type="evidence" value="ECO:0007669"/>
    <property type="project" value="InterPro"/>
</dbReference>
<dbReference type="Gene3D" id="3.40.50.2300">
    <property type="match status" value="1"/>
</dbReference>
<comment type="catalytic activity">
    <reaction evidence="1">
        <text>ATP + protein L-histidine = ADP + protein N-phospho-L-histidine.</text>
        <dbReference type="EC" id="2.7.13.3"/>
    </reaction>
</comment>
<dbReference type="Pfam" id="PF02518">
    <property type="entry name" value="HATPase_c"/>
    <property type="match status" value="1"/>
</dbReference>
<dbReference type="CDD" id="cd00082">
    <property type="entry name" value="HisKA"/>
    <property type="match status" value="1"/>
</dbReference>
<evidence type="ECO:0000256" key="5">
    <source>
        <dbReference type="PROSITE-ProRule" id="PRU00169"/>
    </source>
</evidence>
<reference evidence="10" key="1">
    <citation type="submission" date="2019-07" db="EMBL/GenBank/DDBJ databases">
        <title>Shewanella sp. YLB-08 draft genomic sequence.</title>
        <authorList>
            <person name="Yu L."/>
        </authorList>
    </citation>
    <scope>NUCLEOTIDE SEQUENCE [LARGE SCALE GENOMIC DNA]</scope>
    <source>
        <strain evidence="10">JCM 20706</strain>
    </source>
</reference>
<name>A0A553JLB6_SHEHA</name>
<keyword evidence="10" id="KW-1185">Reference proteome</keyword>